<accession>A0AA92EFE3</accession>
<name>A0AA92EFE3_RALSL</name>
<dbReference type="Proteomes" id="UP000310553">
    <property type="component" value="Chromosome"/>
</dbReference>
<dbReference type="AlphaFoldDB" id="A0AA92EFE3"/>
<proteinExistence type="predicted"/>
<reference evidence="1 2" key="1">
    <citation type="submission" date="2019-04" db="EMBL/GenBank/DDBJ databases">
        <title>Complete Genome of UW386 and Higher Quality Genome of UW700.</title>
        <authorList>
            <person name="Jacobs J."/>
            <person name="Perez A."/>
            <person name="Steidl O."/>
            <person name="Allen C."/>
        </authorList>
    </citation>
    <scope>NUCLEOTIDE SEQUENCE [LARGE SCALE GENOMIC DNA]</scope>
    <source>
        <strain evidence="1 2">UW386</strain>
    </source>
</reference>
<sequence>MVRDFGLSNLLNHVTRNKNQNQSSLRLFLDIQNPDKYRTKYKFITKTQNFIINNLTMNKLAITILFALLFTPQGHTMAAEKLISEISATKKPERFKPTRVDEIVKKYITEGISKTTAKEILTSEGFKVTEEETRHPIPDCPDCESNVVVGRYDHKPILSLVYDYGIAIEIGFRNGSVAVVHGWYVKNAY</sequence>
<evidence type="ECO:0000313" key="2">
    <source>
        <dbReference type="Proteomes" id="UP000310553"/>
    </source>
</evidence>
<dbReference type="EMBL" id="CP039339">
    <property type="protein sequence ID" value="QCX50396.1"/>
    <property type="molecule type" value="Genomic_DNA"/>
</dbReference>
<evidence type="ECO:0000313" key="1">
    <source>
        <dbReference type="EMBL" id="QCX50396.1"/>
    </source>
</evidence>
<gene>
    <name evidence="1" type="ORF">E7Z57_15665</name>
</gene>
<organism evidence="1 2">
    <name type="scientific">Ralstonia solanacearum</name>
    <name type="common">Pseudomonas solanacearum</name>
    <dbReference type="NCBI Taxonomy" id="305"/>
    <lineage>
        <taxon>Bacteria</taxon>
        <taxon>Pseudomonadati</taxon>
        <taxon>Pseudomonadota</taxon>
        <taxon>Betaproteobacteria</taxon>
        <taxon>Burkholderiales</taxon>
        <taxon>Burkholderiaceae</taxon>
        <taxon>Ralstonia</taxon>
        <taxon>Ralstonia solanacearum species complex</taxon>
    </lineage>
</organism>
<protein>
    <submittedName>
        <fullName evidence="1">Uncharacterized protein</fullName>
    </submittedName>
</protein>